<keyword evidence="4 6" id="KW-1133">Transmembrane helix</keyword>
<feature type="transmembrane region" description="Helical" evidence="6">
    <location>
        <begin position="133"/>
        <end position="154"/>
    </location>
</feature>
<dbReference type="GO" id="GO:0005886">
    <property type="term" value="C:plasma membrane"/>
    <property type="evidence" value="ECO:0007669"/>
    <property type="project" value="UniProtKB-SubCell"/>
</dbReference>
<dbReference type="PANTHER" id="PTHR30506:SF3">
    <property type="entry name" value="UPF0126 INNER MEMBRANE PROTEIN YADS-RELATED"/>
    <property type="match status" value="1"/>
</dbReference>
<evidence type="ECO:0000256" key="1">
    <source>
        <dbReference type="ARBA" id="ARBA00004651"/>
    </source>
</evidence>
<protein>
    <recommendedName>
        <fullName evidence="7">Glycine transporter domain-containing protein</fullName>
    </recommendedName>
</protein>
<gene>
    <name evidence="8" type="ORF">SDC9_112861</name>
</gene>
<evidence type="ECO:0000313" key="8">
    <source>
        <dbReference type="EMBL" id="MPM65957.1"/>
    </source>
</evidence>
<dbReference type="AlphaFoldDB" id="A0A645BKX5"/>
<feature type="transmembrane region" description="Helical" evidence="6">
    <location>
        <begin position="166"/>
        <end position="184"/>
    </location>
</feature>
<dbReference type="EMBL" id="VSSQ01020805">
    <property type="protein sequence ID" value="MPM65957.1"/>
    <property type="molecule type" value="Genomic_DNA"/>
</dbReference>
<evidence type="ECO:0000259" key="7">
    <source>
        <dbReference type="Pfam" id="PF03458"/>
    </source>
</evidence>
<keyword evidence="3 6" id="KW-0812">Transmembrane</keyword>
<feature type="transmembrane region" description="Helical" evidence="6">
    <location>
        <begin position="190"/>
        <end position="206"/>
    </location>
</feature>
<evidence type="ECO:0000256" key="3">
    <source>
        <dbReference type="ARBA" id="ARBA00022692"/>
    </source>
</evidence>
<reference evidence="8" key="1">
    <citation type="submission" date="2019-08" db="EMBL/GenBank/DDBJ databases">
        <authorList>
            <person name="Kucharzyk K."/>
            <person name="Murdoch R.W."/>
            <person name="Higgins S."/>
            <person name="Loffler F."/>
        </authorList>
    </citation>
    <scope>NUCLEOTIDE SEQUENCE</scope>
</reference>
<feature type="transmembrane region" description="Helical" evidence="6">
    <location>
        <begin position="12"/>
        <end position="31"/>
    </location>
</feature>
<feature type="transmembrane region" description="Helical" evidence="6">
    <location>
        <begin position="70"/>
        <end position="90"/>
    </location>
</feature>
<feature type="transmembrane region" description="Helical" evidence="6">
    <location>
        <begin position="37"/>
        <end position="58"/>
    </location>
</feature>
<dbReference type="Pfam" id="PF03458">
    <property type="entry name" value="Gly_transporter"/>
    <property type="match status" value="2"/>
</dbReference>
<keyword evidence="5 6" id="KW-0472">Membrane</keyword>
<keyword evidence="2" id="KW-1003">Cell membrane</keyword>
<comment type="caution">
    <text evidence="8">The sequence shown here is derived from an EMBL/GenBank/DDBJ whole genome shotgun (WGS) entry which is preliminary data.</text>
</comment>
<organism evidence="8">
    <name type="scientific">bioreactor metagenome</name>
    <dbReference type="NCBI Taxonomy" id="1076179"/>
    <lineage>
        <taxon>unclassified sequences</taxon>
        <taxon>metagenomes</taxon>
        <taxon>ecological metagenomes</taxon>
    </lineage>
</organism>
<feature type="domain" description="Glycine transporter" evidence="7">
    <location>
        <begin position="13"/>
        <end position="85"/>
    </location>
</feature>
<name>A0A645BKX5_9ZZZZ</name>
<comment type="subcellular location">
    <subcellularLocation>
        <location evidence="1">Cell membrane</location>
        <topology evidence="1">Multi-pass membrane protein</topology>
    </subcellularLocation>
</comment>
<evidence type="ECO:0000256" key="4">
    <source>
        <dbReference type="ARBA" id="ARBA00022989"/>
    </source>
</evidence>
<dbReference type="PANTHER" id="PTHR30506">
    <property type="entry name" value="INNER MEMBRANE PROTEIN"/>
    <property type="match status" value="1"/>
</dbReference>
<dbReference type="InterPro" id="IPR005115">
    <property type="entry name" value="Gly_transporter"/>
</dbReference>
<evidence type="ECO:0000256" key="2">
    <source>
        <dbReference type="ARBA" id="ARBA00022475"/>
    </source>
</evidence>
<accession>A0A645BKX5</accession>
<sequence length="216" mass="23446">MPIYEIGKTIFNISEIIGVIAFAVSGAMLAIERKLDVFGVLFLGVVTALGGGTIRDLLLGITPPKMFFSYQYLLTASVVAAVVFLIGFIFKNCLNERNPNIDKIINIFDAIGLGIFTVSGAQVAMQAGYADNAFLVIFLGMTTGIGGGILRDVLSQTTPFVFRKHVYAVASLLGACLFYFLIYFSVNSTLAALSAMLFIVIFRILAARYRWSLPKA</sequence>
<proteinExistence type="predicted"/>
<feature type="domain" description="Glycine transporter" evidence="7">
    <location>
        <begin position="107"/>
        <end position="181"/>
    </location>
</feature>
<evidence type="ECO:0000256" key="6">
    <source>
        <dbReference type="SAM" id="Phobius"/>
    </source>
</evidence>
<evidence type="ECO:0000256" key="5">
    <source>
        <dbReference type="ARBA" id="ARBA00023136"/>
    </source>
</evidence>